<sequence length="428" mass="42010">MRRLIGGLALAALAVSGCTGGDTDDEGRGEDFAPAPPPAVELSLLGDLEQPVRVGVVVTSGGARGEGAEFAALAAGARVAEFRLDEGDDDRVELEVVDDRGTAEGAVTATQQLLDSGVAGIVYASAGPHLDAALPLAAAADTAVLLPYDARDGGTGEAAWRTGPSASQVSERISGLLAERGQRAPLALTGEGAGDELAALADPALRVPLTAGDALAGQVAAAARPLTDGSADAVVVGASAETSAETVAALQGVVPTLPVVLAPTALAPAFGGRLADLGAGGTATTAGQFFTVGPAVTDSSTEPGVVHFLAAVRLAAQDPGVPALLGPETFGRDGAATADVRSHDAVLALSTAAEQAASTEPADVLAALRELELGADDGLAGPELTFGAGQALGNDGVALLQATTRGPGRGVEQGAPALSWFVLPADEG</sequence>
<dbReference type="PANTHER" id="PTHR30483">
    <property type="entry name" value="LEUCINE-SPECIFIC-BINDING PROTEIN"/>
    <property type="match status" value="1"/>
</dbReference>
<accession>A0A1G7JB53</accession>
<evidence type="ECO:0000313" key="2">
    <source>
        <dbReference type="Proteomes" id="UP000199406"/>
    </source>
</evidence>
<dbReference type="EMBL" id="FNBT01000002">
    <property type="protein sequence ID" value="SDF22151.1"/>
    <property type="molecule type" value="Genomic_DNA"/>
</dbReference>
<dbReference type="PANTHER" id="PTHR30483:SF6">
    <property type="entry name" value="PERIPLASMIC BINDING PROTEIN OF ABC TRANSPORTER FOR NATURAL AMINO ACIDS"/>
    <property type="match status" value="1"/>
</dbReference>
<dbReference type="AlphaFoldDB" id="A0A1G7JB53"/>
<dbReference type="STRING" id="1550231.SAMN05660662_1405"/>
<reference evidence="2" key="1">
    <citation type="submission" date="2016-10" db="EMBL/GenBank/DDBJ databases">
        <authorList>
            <person name="Varghese N."/>
            <person name="Submissions S."/>
        </authorList>
    </citation>
    <scope>NUCLEOTIDE SEQUENCE [LARGE SCALE GENOMIC DNA]</scope>
    <source>
        <strain evidence="2">DSM 44268</strain>
    </source>
</reference>
<dbReference type="InterPro" id="IPR028082">
    <property type="entry name" value="Peripla_BP_I"/>
</dbReference>
<dbReference type="Gene3D" id="3.40.50.2300">
    <property type="match status" value="1"/>
</dbReference>
<dbReference type="OrthoDB" id="3787700at2"/>
<dbReference type="SUPFAM" id="SSF53822">
    <property type="entry name" value="Periplasmic binding protein-like I"/>
    <property type="match status" value="1"/>
</dbReference>
<organism evidence="1 2">
    <name type="scientific">Blastococcus aurantiacus</name>
    <dbReference type="NCBI Taxonomy" id="1550231"/>
    <lineage>
        <taxon>Bacteria</taxon>
        <taxon>Bacillati</taxon>
        <taxon>Actinomycetota</taxon>
        <taxon>Actinomycetes</taxon>
        <taxon>Geodermatophilales</taxon>
        <taxon>Geodermatophilaceae</taxon>
        <taxon>Blastococcus</taxon>
    </lineage>
</organism>
<evidence type="ECO:0000313" key="1">
    <source>
        <dbReference type="EMBL" id="SDF22151.1"/>
    </source>
</evidence>
<dbReference type="InterPro" id="IPR051010">
    <property type="entry name" value="BCAA_transport"/>
</dbReference>
<dbReference type="RefSeq" id="WP_091764493.1">
    <property type="nucleotide sequence ID" value="NZ_FNBT01000002.1"/>
</dbReference>
<dbReference type="Proteomes" id="UP000199406">
    <property type="component" value="Unassembled WGS sequence"/>
</dbReference>
<keyword evidence="2" id="KW-1185">Reference proteome</keyword>
<gene>
    <name evidence="1" type="ORF">SAMN05660662_1405</name>
</gene>
<name>A0A1G7JB53_9ACTN</name>
<dbReference type="PROSITE" id="PS51257">
    <property type="entry name" value="PROKAR_LIPOPROTEIN"/>
    <property type="match status" value="1"/>
</dbReference>
<protein>
    <submittedName>
        <fullName evidence="1">ABC-type branched-chain amino acid transport system, substrate-binding protein</fullName>
    </submittedName>
</protein>
<proteinExistence type="predicted"/>